<keyword evidence="1" id="KW-0472">Membrane</keyword>
<dbReference type="HOGENOM" id="CLU_177106_0_0_12"/>
<keyword evidence="3" id="KW-1185">Reference proteome</keyword>
<keyword evidence="1" id="KW-0812">Transmembrane</keyword>
<feature type="transmembrane region" description="Helical" evidence="1">
    <location>
        <begin position="34"/>
        <end position="56"/>
    </location>
</feature>
<protein>
    <submittedName>
        <fullName evidence="2">Uncharacterized protein</fullName>
    </submittedName>
</protein>
<evidence type="ECO:0000313" key="3">
    <source>
        <dbReference type="Proteomes" id="UP000007383"/>
    </source>
</evidence>
<organism evidence="2 3">
    <name type="scientific">Spirochaeta africana (strain ATCC 700263 / DSM 8902 / Z-7692)</name>
    <dbReference type="NCBI Taxonomy" id="889378"/>
    <lineage>
        <taxon>Bacteria</taxon>
        <taxon>Pseudomonadati</taxon>
        <taxon>Spirochaetota</taxon>
        <taxon>Spirochaetia</taxon>
        <taxon>Spirochaetales</taxon>
        <taxon>Spirochaetaceae</taxon>
        <taxon>Spirochaeta</taxon>
    </lineage>
</organism>
<proteinExistence type="predicted"/>
<name>H9UGX1_SPIAZ</name>
<keyword evidence="1" id="KW-1133">Transmembrane helix</keyword>
<sequence length="77" mass="8390">MVALLVGLIFTAAGLFAVLPMDWALQWGPEVIQFLKGGLPVLAFFIGFLAMVIGIADIKDRIEARKEEAEEAAQTQE</sequence>
<dbReference type="STRING" id="889378.Spiaf_0664"/>
<dbReference type="PATRIC" id="fig|889378.3.peg.673"/>
<dbReference type="Proteomes" id="UP000007383">
    <property type="component" value="Chromosome"/>
</dbReference>
<accession>H9UGX1</accession>
<dbReference type="AlphaFoldDB" id="H9UGX1"/>
<dbReference type="RefSeq" id="WP_014454761.1">
    <property type="nucleotide sequence ID" value="NC_017098.1"/>
</dbReference>
<dbReference type="OrthoDB" id="361765at2"/>
<gene>
    <name evidence="2" type="ordered locus">Spiaf_0664</name>
</gene>
<dbReference type="EMBL" id="CP003282">
    <property type="protein sequence ID" value="AFG36764.1"/>
    <property type="molecule type" value="Genomic_DNA"/>
</dbReference>
<dbReference type="KEGG" id="sfc:Spiaf_0664"/>
<reference evidence="3" key="1">
    <citation type="journal article" date="2013" name="Stand. Genomic Sci.">
        <title>Complete genome sequence of the halophilic bacterium Spirochaeta africana type strain (Z-7692(T)) from the alkaline Lake Magadi in the East African Rift.</title>
        <authorList>
            <person name="Liolos K."/>
            <person name="Abt B."/>
            <person name="Scheuner C."/>
            <person name="Teshima H."/>
            <person name="Held B."/>
            <person name="Lapidus A."/>
            <person name="Nolan M."/>
            <person name="Lucas S."/>
            <person name="Deshpande S."/>
            <person name="Cheng J.F."/>
            <person name="Tapia R."/>
            <person name="Goodwin L.A."/>
            <person name="Pitluck S."/>
            <person name="Pagani I."/>
            <person name="Ivanova N."/>
            <person name="Mavromatis K."/>
            <person name="Mikhailova N."/>
            <person name="Huntemann M."/>
            <person name="Pati A."/>
            <person name="Chen A."/>
            <person name="Palaniappan K."/>
            <person name="Land M."/>
            <person name="Rohde M."/>
            <person name="Tindall B.J."/>
            <person name="Detter J.C."/>
            <person name="Goker M."/>
            <person name="Bristow J."/>
            <person name="Eisen J.A."/>
            <person name="Markowitz V."/>
            <person name="Hugenholtz P."/>
            <person name="Woyke T."/>
            <person name="Klenk H.P."/>
            <person name="Kyrpides N.C."/>
        </authorList>
    </citation>
    <scope>NUCLEOTIDE SEQUENCE</scope>
    <source>
        <strain evidence="3">ATCC 700263 / DSM 8902 / Z-7692</strain>
    </source>
</reference>
<evidence type="ECO:0000256" key="1">
    <source>
        <dbReference type="SAM" id="Phobius"/>
    </source>
</evidence>
<evidence type="ECO:0000313" key="2">
    <source>
        <dbReference type="EMBL" id="AFG36764.1"/>
    </source>
</evidence>